<keyword evidence="2" id="KW-0547">Nucleotide-binding</keyword>
<accession>A0ABZ1SPF1</accession>
<evidence type="ECO:0000313" key="2">
    <source>
        <dbReference type="EMBL" id="WUP74893.1"/>
    </source>
</evidence>
<dbReference type="PANTHER" id="PTHR40396">
    <property type="entry name" value="ATPASE-LIKE PROTEIN"/>
    <property type="match status" value="1"/>
</dbReference>
<dbReference type="InterPro" id="IPR003959">
    <property type="entry name" value="ATPase_AAA_core"/>
</dbReference>
<dbReference type="Proteomes" id="UP001432011">
    <property type="component" value="Chromosome"/>
</dbReference>
<dbReference type="InterPro" id="IPR027417">
    <property type="entry name" value="P-loop_NTPase"/>
</dbReference>
<evidence type="ECO:0000313" key="3">
    <source>
        <dbReference type="Proteomes" id="UP001432011"/>
    </source>
</evidence>
<organism evidence="2 3">
    <name type="scientific">Microbispora hainanensis</name>
    <dbReference type="NCBI Taxonomy" id="568844"/>
    <lineage>
        <taxon>Bacteria</taxon>
        <taxon>Bacillati</taxon>
        <taxon>Actinomycetota</taxon>
        <taxon>Actinomycetes</taxon>
        <taxon>Streptosporangiales</taxon>
        <taxon>Streptosporangiaceae</taxon>
        <taxon>Microbispora</taxon>
    </lineage>
</organism>
<evidence type="ECO:0000259" key="1">
    <source>
        <dbReference type="Pfam" id="PF13304"/>
    </source>
</evidence>
<dbReference type="SUPFAM" id="SSF52540">
    <property type="entry name" value="P-loop containing nucleoside triphosphate hydrolases"/>
    <property type="match status" value="1"/>
</dbReference>
<dbReference type="Pfam" id="PF13304">
    <property type="entry name" value="AAA_21"/>
    <property type="match status" value="1"/>
</dbReference>
<dbReference type="EMBL" id="CP108085">
    <property type="protein sequence ID" value="WUP74893.1"/>
    <property type="molecule type" value="Genomic_DNA"/>
</dbReference>
<feature type="domain" description="ATPase AAA-type core" evidence="1">
    <location>
        <begin position="45"/>
        <end position="359"/>
    </location>
</feature>
<dbReference type="Gene3D" id="3.40.50.300">
    <property type="entry name" value="P-loop containing nucleotide triphosphate hydrolases"/>
    <property type="match status" value="2"/>
</dbReference>
<gene>
    <name evidence="2" type="ORF">OG913_36990</name>
</gene>
<name>A0ABZ1SPF1_9ACTN</name>
<keyword evidence="3" id="KW-1185">Reference proteome</keyword>
<dbReference type="RefSeq" id="WP_328709344.1">
    <property type="nucleotide sequence ID" value="NZ_CP108085.1"/>
</dbReference>
<sequence length="436" mass="48998">MLLRFRVANHRSLRDEQTLSFVAAPRRGEQKRKGAVIPRTVSAAGIYGANASGKSNVLDALRWMSRAVKSSHTTWAPSGGVPRRPFLLDETGRKTPSFYEVDFLDEGVRYSYGFEIDDENVRGEWLYSFPAGRPRTLFERNGPEDYRFGRSLGGETARIAKLTRGNALYLSSAASNNHPLLGALYETLAEKVHFAEQDHFDEQARLSATMSLLEHPRAARDVNELLRLADLGLESAEVVRREIPPEVLTSFRRLREAVRESGGDFATDEEQFGKEIRLRRAGTDVTLDIREESAGTRVWLSMLGYTLVTLLAGHLLVVDEIDSSLHPVLSSTLIRMFKDPEINRTGAQLLFASHDTTLLGTMLADDTLGRDEVWFTEKDANGATSLFPLADFRPRTDENIERGYLQGRYGAVPYLNFDKVREIFRGMEPRLDEPSA</sequence>
<protein>
    <submittedName>
        <fullName evidence="2">ATP-binding protein</fullName>
    </submittedName>
</protein>
<keyword evidence="2" id="KW-0067">ATP-binding</keyword>
<proteinExistence type="predicted"/>
<dbReference type="GO" id="GO:0005524">
    <property type="term" value="F:ATP binding"/>
    <property type="evidence" value="ECO:0007669"/>
    <property type="project" value="UniProtKB-KW"/>
</dbReference>
<dbReference type="PANTHER" id="PTHR40396:SF1">
    <property type="entry name" value="ATPASE AAA-TYPE CORE DOMAIN-CONTAINING PROTEIN"/>
    <property type="match status" value="1"/>
</dbReference>
<reference evidence="2" key="1">
    <citation type="submission" date="2022-10" db="EMBL/GenBank/DDBJ databases">
        <title>The complete genomes of actinobacterial strains from the NBC collection.</title>
        <authorList>
            <person name="Joergensen T.S."/>
            <person name="Alvarez Arevalo M."/>
            <person name="Sterndorff E.B."/>
            <person name="Faurdal D."/>
            <person name="Vuksanovic O."/>
            <person name="Mourched A.-S."/>
            <person name="Charusanti P."/>
            <person name="Shaw S."/>
            <person name="Blin K."/>
            <person name="Weber T."/>
        </authorList>
    </citation>
    <scope>NUCLEOTIDE SEQUENCE</scope>
    <source>
        <strain evidence="2">NBC_00254</strain>
    </source>
</reference>